<feature type="compositionally biased region" description="Low complexity" evidence="1">
    <location>
        <begin position="23"/>
        <end position="33"/>
    </location>
</feature>
<keyword evidence="2" id="KW-0732">Signal</keyword>
<keyword evidence="4" id="KW-1185">Reference proteome</keyword>
<dbReference type="Proteomes" id="UP001328107">
    <property type="component" value="Unassembled WGS sequence"/>
</dbReference>
<gene>
    <name evidence="3" type="ORF">PMAYCL1PPCAC_10289</name>
</gene>
<accession>A0AAN4ZIN1</accession>
<name>A0AAN4ZIN1_9BILA</name>
<feature type="chain" id="PRO_5042985116" evidence="2">
    <location>
        <begin position="22"/>
        <end position="72"/>
    </location>
</feature>
<evidence type="ECO:0000313" key="4">
    <source>
        <dbReference type="Proteomes" id="UP001328107"/>
    </source>
</evidence>
<dbReference type="EMBL" id="BTRK01000003">
    <property type="protein sequence ID" value="GMR40094.1"/>
    <property type="molecule type" value="Genomic_DNA"/>
</dbReference>
<evidence type="ECO:0000313" key="3">
    <source>
        <dbReference type="EMBL" id="GMR40094.1"/>
    </source>
</evidence>
<feature type="signal peptide" evidence="2">
    <location>
        <begin position="1"/>
        <end position="21"/>
    </location>
</feature>
<reference evidence="4" key="1">
    <citation type="submission" date="2022-10" db="EMBL/GenBank/DDBJ databases">
        <title>Genome assembly of Pristionchus species.</title>
        <authorList>
            <person name="Yoshida K."/>
            <person name="Sommer R.J."/>
        </authorList>
    </citation>
    <scope>NUCLEOTIDE SEQUENCE [LARGE SCALE GENOMIC DNA]</scope>
    <source>
        <strain evidence="4">RS5460</strain>
    </source>
</reference>
<proteinExistence type="predicted"/>
<feature type="region of interest" description="Disordered" evidence="1">
    <location>
        <begin position="23"/>
        <end position="56"/>
    </location>
</feature>
<dbReference type="AlphaFoldDB" id="A0AAN4ZIN1"/>
<feature type="non-terminal residue" evidence="3">
    <location>
        <position position="1"/>
    </location>
</feature>
<sequence length="72" mass="7181">IMSSAQLCFILLITSVALATAAPAPDDGTDTNAGTQEVDQTNSFSSGLTPNGGNGGIPQGLPLVGGVRMFIC</sequence>
<comment type="caution">
    <text evidence="3">The sequence shown here is derived from an EMBL/GenBank/DDBJ whole genome shotgun (WGS) entry which is preliminary data.</text>
</comment>
<organism evidence="3 4">
    <name type="scientific">Pristionchus mayeri</name>
    <dbReference type="NCBI Taxonomy" id="1317129"/>
    <lineage>
        <taxon>Eukaryota</taxon>
        <taxon>Metazoa</taxon>
        <taxon>Ecdysozoa</taxon>
        <taxon>Nematoda</taxon>
        <taxon>Chromadorea</taxon>
        <taxon>Rhabditida</taxon>
        <taxon>Rhabditina</taxon>
        <taxon>Diplogasteromorpha</taxon>
        <taxon>Diplogasteroidea</taxon>
        <taxon>Neodiplogasteridae</taxon>
        <taxon>Pristionchus</taxon>
    </lineage>
</organism>
<evidence type="ECO:0000256" key="1">
    <source>
        <dbReference type="SAM" id="MobiDB-lite"/>
    </source>
</evidence>
<evidence type="ECO:0000256" key="2">
    <source>
        <dbReference type="SAM" id="SignalP"/>
    </source>
</evidence>
<feature type="compositionally biased region" description="Polar residues" evidence="1">
    <location>
        <begin position="34"/>
        <end position="49"/>
    </location>
</feature>
<protein>
    <submittedName>
        <fullName evidence="3">Uncharacterized protein</fullName>
    </submittedName>
</protein>